<feature type="transmembrane region" description="Helical" evidence="6">
    <location>
        <begin position="267"/>
        <end position="286"/>
    </location>
</feature>
<feature type="transmembrane region" description="Helical" evidence="6">
    <location>
        <begin position="395"/>
        <end position="416"/>
    </location>
</feature>
<feature type="transmembrane region" description="Helical" evidence="6">
    <location>
        <begin position="322"/>
        <end position="343"/>
    </location>
</feature>
<feature type="transmembrane region" description="Helical" evidence="6">
    <location>
        <begin position="193"/>
        <end position="217"/>
    </location>
</feature>
<dbReference type="Proteomes" id="UP001152649">
    <property type="component" value="Unassembled WGS sequence"/>
</dbReference>
<dbReference type="Gene3D" id="1.20.1250.20">
    <property type="entry name" value="MFS general substrate transporter like domains"/>
    <property type="match status" value="1"/>
</dbReference>
<dbReference type="InterPro" id="IPR011701">
    <property type="entry name" value="MFS"/>
</dbReference>
<feature type="domain" description="Major facilitator superfamily (MFS) profile" evidence="7">
    <location>
        <begin position="37"/>
        <end position="481"/>
    </location>
</feature>
<comment type="caution">
    <text evidence="8">The sequence shown here is derived from an EMBL/GenBank/DDBJ whole genome shotgun (WGS) entry which is preliminary data.</text>
</comment>
<feature type="transmembrane region" description="Helical" evidence="6">
    <location>
        <begin position="163"/>
        <end position="187"/>
    </location>
</feature>
<evidence type="ECO:0000256" key="4">
    <source>
        <dbReference type="ARBA" id="ARBA00022989"/>
    </source>
</evidence>
<evidence type="ECO:0000256" key="5">
    <source>
        <dbReference type="ARBA" id="ARBA00023136"/>
    </source>
</evidence>
<feature type="transmembrane region" description="Helical" evidence="6">
    <location>
        <begin position="423"/>
        <end position="445"/>
    </location>
</feature>
<evidence type="ECO:0000256" key="1">
    <source>
        <dbReference type="ARBA" id="ARBA00004651"/>
    </source>
</evidence>
<feature type="transmembrane region" description="Helical" evidence="6">
    <location>
        <begin position="35"/>
        <end position="55"/>
    </location>
</feature>
<dbReference type="PANTHER" id="PTHR23502">
    <property type="entry name" value="MAJOR FACILITATOR SUPERFAMILY"/>
    <property type="match status" value="1"/>
</dbReference>
<feature type="transmembrane region" description="Helical" evidence="6">
    <location>
        <begin position="457"/>
        <end position="477"/>
    </location>
</feature>
<evidence type="ECO:0000313" key="8">
    <source>
        <dbReference type="EMBL" id="CAG8285213.1"/>
    </source>
</evidence>
<dbReference type="GO" id="GO:0022857">
    <property type="term" value="F:transmembrane transporter activity"/>
    <property type="evidence" value="ECO:0007669"/>
    <property type="project" value="InterPro"/>
</dbReference>
<comment type="similarity">
    <text evidence="2">Belongs to the major facilitator superfamily.</text>
</comment>
<feature type="transmembrane region" description="Helical" evidence="6">
    <location>
        <begin position="130"/>
        <end position="151"/>
    </location>
</feature>
<keyword evidence="5 6" id="KW-0472">Membrane</keyword>
<keyword evidence="9" id="KW-1185">Reference proteome</keyword>
<dbReference type="SUPFAM" id="SSF103473">
    <property type="entry name" value="MFS general substrate transporter"/>
    <property type="match status" value="1"/>
</dbReference>
<evidence type="ECO:0000256" key="6">
    <source>
        <dbReference type="SAM" id="Phobius"/>
    </source>
</evidence>
<dbReference type="EMBL" id="CAJVPG010000055">
    <property type="protein sequence ID" value="CAG8285213.1"/>
    <property type="molecule type" value="Genomic_DNA"/>
</dbReference>
<dbReference type="OrthoDB" id="193499at2759"/>
<dbReference type="AlphaFoldDB" id="A0A9W4IDA6"/>
<evidence type="ECO:0000259" key="7">
    <source>
        <dbReference type="PROSITE" id="PS50850"/>
    </source>
</evidence>
<organism evidence="8 9">
    <name type="scientific">Penicillium salamii</name>
    <dbReference type="NCBI Taxonomy" id="1612424"/>
    <lineage>
        <taxon>Eukaryota</taxon>
        <taxon>Fungi</taxon>
        <taxon>Dikarya</taxon>
        <taxon>Ascomycota</taxon>
        <taxon>Pezizomycotina</taxon>
        <taxon>Eurotiomycetes</taxon>
        <taxon>Eurotiomycetidae</taxon>
        <taxon>Eurotiales</taxon>
        <taxon>Aspergillaceae</taxon>
        <taxon>Penicillium</taxon>
    </lineage>
</organism>
<evidence type="ECO:0000256" key="3">
    <source>
        <dbReference type="ARBA" id="ARBA00022692"/>
    </source>
</evidence>
<dbReference type="InterPro" id="IPR036259">
    <property type="entry name" value="MFS_trans_sf"/>
</dbReference>
<name>A0A9W4IDA6_9EURO</name>
<dbReference type="InterPro" id="IPR020846">
    <property type="entry name" value="MFS_dom"/>
</dbReference>
<feature type="transmembrane region" description="Helical" evidence="6">
    <location>
        <begin position="364"/>
        <end position="383"/>
    </location>
</feature>
<accession>A0A9W4IDA6</accession>
<proteinExistence type="inferred from homology"/>
<keyword evidence="4 6" id="KW-1133">Transmembrane helix</keyword>
<gene>
    <name evidence="8" type="ORF">PSALAMII_LOCUS1508</name>
</gene>
<protein>
    <recommendedName>
        <fullName evidence="7">Major facilitator superfamily (MFS) profile domain-containing protein</fullName>
    </recommendedName>
</protein>
<dbReference type="Pfam" id="PF07690">
    <property type="entry name" value="MFS_1"/>
    <property type="match status" value="1"/>
</dbReference>
<feature type="transmembrane region" description="Helical" evidence="6">
    <location>
        <begin position="75"/>
        <end position="93"/>
    </location>
</feature>
<dbReference type="PROSITE" id="PS50850">
    <property type="entry name" value="MFS"/>
    <property type="match status" value="1"/>
</dbReference>
<reference evidence="8" key="1">
    <citation type="submission" date="2021-07" db="EMBL/GenBank/DDBJ databases">
        <authorList>
            <person name="Branca A.L. A."/>
        </authorList>
    </citation>
    <scope>NUCLEOTIDE SEQUENCE</scope>
</reference>
<feature type="transmembrane region" description="Helical" evidence="6">
    <location>
        <begin position="105"/>
        <end position="124"/>
    </location>
</feature>
<evidence type="ECO:0000313" key="9">
    <source>
        <dbReference type="Proteomes" id="UP001152649"/>
    </source>
</evidence>
<sequence length="494" mass="54344">MAGDSIHRKESCQAREVDPKREFLHPFNFSLSRKLHVVVAGVYFVFNSSLGSSIASGAHDEISEHFNIPGESIKMVLPTSLYMAGFAIGPILFGPLSEHFGRKPVLSITYSIYLIFTMACALAPNFPALLIFRFFCGFGGSAPNAVLGGLFSDIYEDPHQRGLAMSWFMFATTFPPLLGPIISGFISTITWRWSFWAGLLIAAPGFPLLITMPETYVPILRAKRRKSTDEKGAGDTDDLSEPPKGSFFAQMSVVLSRPFLMFIHEPIVFCCSMYLALVYAILYLYFQAYPIVFQSMSCNSSQILNLLMCPDLYGLSAGISGLGFLPILPGSVLAFLVFFLYSSHHSKALKAGLAWAQSEEYRRLPLACIGAPTIPIALFWLGWSSKLSIHPVMPMLSGVFFGFGYLLIFIALINYLTDAYKQFSASAAAAASTSRSIFAVFLPMATNSMYGTLGINWASSLLGFFSIAMAVIPFVFIKKGAWIRANSRFAQMAQ</sequence>
<evidence type="ECO:0000256" key="2">
    <source>
        <dbReference type="ARBA" id="ARBA00008335"/>
    </source>
</evidence>
<keyword evidence="3 6" id="KW-0812">Transmembrane</keyword>
<dbReference type="PANTHER" id="PTHR23502:SF74">
    <property type="entry name" value="MAJOR FACILITATOR SUPERFAMILY (MFS) PROFILE DOMAIN-CONTAINING PROTEIN"/>
    <property type="match status" value="1"/>
</dbReference>
<comment type="subcellular location">
    <subcellularLocation>
        <location evidence="1">Cell membrane</location>
        <topology evidence="1">Multi-pass membrane protein</topology>
    </subcellularLocation>
</comment>
<dbReference type="FunFam" id="1.20.1250.20:FF:000082">
    <property type="entry name" value="MFS multidrug transporter, putative"/>
    <property type="match status" value="1"/>
</dbReference>
<dbReference type="GO" id="GO:0005886">
    <property type="term" value="C:plasma membrane"/>
    <property type="evidence" value="ECO:0007669"/>
    <property type="project" value="UniProtKB-SubCell"/>
</dbReference>